<dbReference type="Gene3D" id="2.10.25.10">
    <property type="entry name" value="Laminin"/>
    <property type="match status" value="2"/>
</dbReference>
<evidence type="ECO:0000256" key="10">
    <source>
        <dbReference type="ARBA" id="ARBA00022777"/>
    </source>
</evidence>
<feature type="chain" id="PRO_5042986449" evidence="20">
    <location>
        <begin position="22"/>
        <end position="764"/>
    </location>
</feature>
<keyword evidence="13 19" id="KW-0472">Membrane</keyword>
<dbReference type="InterPro" id="IPR008271">
    <property type="entry name" value="Ser/Thr_kinase_AS"/>
</dbReference>
<evidence type="ECO:0000256" key="20">
    <source>
        <dbReference type="SAM" id="SignalP"/>
    </source>
</evidence>
<dbReference type="PANTHER" id="PTHR27005:SF283">
    <property type="entry name" value="OS02G0633066 PROTEIN"/>
    <property type="match status" value="1"/>
</dbReference>
<dbReference type="InterPro" id="IPR018097">
    <property type="entry name" value="EGF_Ca-bd_CS"/>
</dbReference>
<dbReference type="Gene3D" id="1.10.510.10">
    <property type="entry name" value="Transferase(Phosphotransferase) domain 1"/>
    <property type="match status" value="1"/>
</dbReference>
<comment type="caution">
    <text evidence="17">Lacks conserved residue(s) required for the propagation of feature annotation.</text>
</comment>
<dbReference type="GO" id="GO:0007166">
    <property type="term" value="P:cell surface receptor signaling pathway"/>
    <property type="evidence" value="ECO:0007669"/>
    <property type="project" value="InterPro"/>
</dbReference>
<evidence type="ECO:0000256" key="5">
    <source>
        <dbReference type="ARBA" id="ARBA00022679"/>
    </source>
</evidence>
<comment type="function">
    <text evidence="16">Serine/threonine-protein kinase that may function as a signaling receptor of extracellular matrix component. Binding to pectin may have significance in the control of cell expansion, morphogenesis and development.</text>
</comment>
<evidence type="ECO:0000259" key="21">
    <source>
        <dbReference type="PROSITE" id="PS50011"/>
    </source>
</evidence>
<evidence type="ECO:0000256" key="7">
    <source>
        <dbReference type="ARBA" id="ARBA00022729"/>
    </source>
</evidence>
<dbReference type="EMBL" id="JBBNAE010000009">
    <property type="protein sequence ID" value="KAK9096273.1"/>
    <property type="molecule type" value="Genomic_DNA"/>
</dbReference>
<keyword evidence="2" id="KW-0723">Serine/threonine-protein kinase</keyword>
<dbReference type="SMART" id="SM00181">
    <property type="entry name" value="EGF"/>
    <property type="match status" value="2"/>
</dbReference>
<gene>
    <name evidence="23" type="ORF">Sjap_021770</name>
</gene>
<dbReference type="Pfam" id="PF07645">
    <property type="entry name" value="EGF_CA"/>
    <property type="match status" value="1"/>
</dbReference>
<dbReference type="CDD" id="cd00054">
    <property type="entry name" value="EGF_CA"/>
    <property type="match status" value="1"/>
</dbReference>
<evidence type="ECO:0000256" key="9">
    <source>
        <dbReference type="ARBA" id="ARBA00022741"/>
    </source>
</evidence>
<dbReference type="FunFam" id="1.10.510.10:FF:000084">
    <property type="entry name" value="Wall-associated receptor kinase 2"/>
    <property type="match status" value="1"/>
</dbReference>
<dbReference type="InterPro" id="IPR025287">
    <property type="entry name" value="WAK_GUB"/>
</dbReference>
<feature type="binding site" evidence="18">
    <location>
        <position position="471"/>
    </location>
    <ligand>
        <name>ATP</name>
        <dbReference type="ChEBI" id="CHEBI:30616"/>
    </ligand>
</feature>
<proteinExistence type="predicted"/>
<evidence type="ECO:0000313" key="24">
    <source>
        <dbReference type="Proteomes" id="UP001417504"/>
    </source>
</evidence>
<keyword evidence="24" id="KW-1185">Reference proteome</keyword>
<comment type="subcellular location">
    <subcellularLocation>
        <location evidence="1">Membrane</location>
        <topology evidence="1">Single-pass type I membrane protein</topology>
    </subcellularLocation>
</comment>
<dbReference type="PROSITE" id="PS00107">
    <property type="entry name" value="PROTEIN_KINASE_ATP"/>
    <property type="match status" value="1"/>
</dbReference>
<organism evidence="23 24">
    <name type="scientific">Stephania japonica</name>
    <dbReference type="NCBI Taxonomy" id="461633"/>
    <lineage>
        <taxon>Eukaryota</taxon>
        <taxon>Viridiplantae</taxon>
        <taxon>Streptophyta</taxon>
        <taxon>Embryophyta</taxon>
        <taxon>Tracheophyta</taxon>
        <taxon>Spermatophyta</taxon>
        <taxon>Magnoliopsida</taxon>
        <taxon>Ranunculales</taxon>
        <taxon>Menispermaceae</taxon>
        <taxon>Menispermoideae</taxon>
        <taxon>Cissampelideae</taxon>
        <taxon>Stephania</taxon>
    </lineage>
</organism>
<dbReference type="InterPro" id="IPR017441">
    <property type="entry name" value="Protein_kinase_ATP_BS"/>
</dbReference>
<dbReference type="SMART" id="SM00179">
    <property type="entry name" value="EGF_CA"/>
    <property type="match status" value="2"/>
</dbReference>
<keyword evidence="15" id="KW-0325">Glycoprotein</keyword>
<evidence type="ECO:0000256" key="15">
    <source>
        <dbReference type="ARBA" id="ARBA00023180"/>
    </source>
</evidence>
<dbReference type="Proteomes" id="UP001417504">
    <property type="component" value="Unassembled WGS sequence"/>
</dbReference>
<evidence type="ECO:0000256" key="17">
    <source>
        <dbReference type="PROSITE-ProRule" id="PRU00076"/>
    </source>
</evidence>
<feature type="signal peptide" evidence="20">
    <location>
        <begin position="1"/>
        <end position="21"/>
    </location>
</feature>
<keyword evidence="7 20" id="KW-0732">Signal</keyword>
<dbReference type="PROSITE" id="PS00010">
    <property type="entry name" value="ASX_HYDROXYL"/>
    <property type="match status" value="1"/>
</dbReference>
<dbReference type="PROSITE" id="PS01187">
    <property type="entry name" value="EGF_CA"/>
    <property type="match status" value="1"/>
</dbReference>
<evidence type="ECO:0000256" key="18">
    <source>
        <dbReference type="PROSITE-ProRule" id="PRU10141"/>
    </source>
</evidence>
<name>A0AAP0ETB0_9MAGN</name>
<keyword evidence="4" id="KW-0597">Phosphoprotein</keyword>
<dbReference type="InterPro" id="IPR011009">
    <property type="entry name" value="Kinase-like_dom_sf"/>
</dbReference>
<evidence type="ECO:0000256" key="3">
    <source>
        <dbReference type="ARBA" id="ARBA00022536"/>
    </source>
</evidence>
<comment type="caution">
    <text evidence="23">The sequence shown here is derived from an EMBL/GenBank/DDBJ whole genome shotgun (WGS) entry which is preliminary data.</text>
</comment>
<feature type="domain" description="Protein kinase" evidence="21">
    <location>
        <begin position="442"/>
        <end position="724"/>
    </location>
</feature>
<feature type="transmembrane region" description="Helical" evidence="19">
    <location>
        <begin position="370"/>
        <end position="392"/>
    </location>
</feature>
<dbReference type="AlphaFoldDB" id="A0AAP0ETB0"/>
<keyword evidence="12 19" id="KW-1133">Transmembrane helix</keyword>
<dbReference type="FunFam" id="2.10.25.10:FF:000038">
    <property type="entry name" value="Fibrillin 2"/>
    <property type="match status" value="1"/>
</dbReference>
<dbReference type="Pfam" id="PF07714">
    <property type="entry name" value="PK_Tyr_Ser-Thr"/>
    <property type="match status" value="1"/>
</dbReference>
<dbReference type="GO" id="GO:0005509">
    <property type="term" value="F:calcium ion binding"/>
    <property type="evidence" value="ECO:0007669"/>
    <property type="project" value="InterPro"/>
</dbReference>
<evidence type="ECO:0000256" key="8">
    <source>
        <dbReference type="ARBA" id="ARBA00022737"/>
    </source>
</evidence>
<dbReference type="SUPFAM" id="SSF56112">
    <property type="entry name" value="Protein kinase-like (PK-like)"/>
    <property type="match status" value="1"/>
</dbReference>
<reference evidence="23 24" key="1">
    <citation type="submission" date="2024-01" db="EMBL/GenBank/DDBJ databases">
        <title>Genome assemblies of Stephania.</title>
        <authorList>
            <person name="Yang L."/>
        </authorList>
    </citation>
    <scope>NUCLEOTIDE SEQUENCE [LARGE SCALE GENOMIC DNA]</scope>
    <source>
        <strain evidence="23">QJT</strain>
        <tissue evidence="23">Leaf</tissue>
    </source>
</reference>
<keyword evidence="3 17" id="KW-0245">EGF-like domain</keyword>
<keyword evidence="6 19" id="KW-0812">Transmembrane</keyword>
<feature type="domain" description="EGF-like" evidence="22">
    <location>
        <begin position="313"/>
        <end position="350"/>
    </location>
</feature>
<sequence length="764" mass="85746">MVWITLLANLFVAWFLAVADATTLPLPITKIGCQDKCGNVSIPYPFGVGDDPNCYGEAKFKLVCNTKFDPPLLFMERDERVSTPIIDISLLQGQLTILLWISRQCHTINGTFTNDWFYLWLNLKDDYKVSNIRNKFIAIGCDTQAILMDTSGKSFQTGCISYCTDVKSVINGSCTGIGCCETAIPKGVNSINISFASYYNHSKSWNFSRCSYAFLADIQWFKFYVSDLWDFPNRVEYNHIYPDNGQNLPAPPVVVDWGIGNLTCKEALQANQTKVDACGRNTNCSDSENAPGYHCLCKQGFEGNPYLLDGCKDVDECADPEKNSCVAICSNTEGSYNCSCPSGYYGNGVNATKGGSGCTPFKKDFPLTQLILGTSFGVLFVLIGSSVVFCAFQKRKLMKLREKFFQQNGGMFLQQQLSSHDRLVDTIKIFTSEELKKATDNYNERRILGRGGYGTVYKGILSDDRVVAIKKSKVIDKAQIEQFINEVLILSQINHRNVVKLLGCCLETEVPLLVYEYITNGTLHHHIHNQKHKNSFSWRKRLIIASETAGALAYLHSAASQPIIHRDVKSTNILLDENYTAKVSDFGASRLVAFDQTQLSTLVQGTMGYLDPEYLHTSLLTDKSDVYSFGVVLVELLTARKVLSLEQPEEQRNLAMYFVSSMKENRLMELLDERIVQEEDLEEIHEVASLARRCLRVNGEERPTMKEVAMELEGLRVSKKHAWMEQDHEETTHLLGEMPIPALETNPSNTSFNQVTMSILDAGR</sequence>
<dbReference type="InterPro" id="IPR049883">
    <property type="entry name" value="NOTCH1_EGF-like"/>
</dbReference>
<evidence type="ECO:0000256" key="16">
    <source>
        <dbReference type="ARBA" id="ARBA00058961"/>
    </source>
</evidence>
<dbReference type="Gene3D" id="3.30.200.20">
    <property type="entry name" value="Phosphorylase Kinase, domain 1"/>
    <property type="match status" value="1"/>
</dbReference>
<evidence type="ECO:0000256" key="1">
    <source>
        <dbReference type="ARBA" id="ARBA00004479"/>
    </source>
</evidence>
<dbReference type="CDD" id="cd14066">
    <property type="entry name" value="STKc_IRAK"/>
    <property type="match status" value="1"/>
</dbReference>
<keyword evidence="9 18" id="KW-0547">Nucleotide-binding</keyword>
<evidence type="ECO:0000256" key="4">
    <source>
        <dbReference type="ARBA" id="ARBA00022553"/>
    </source>
</evidence>
<keyword evidence="5" id="KW-0808">Transferase</keyword>
<protein>
    <submittedName>
        <fullName evidence="23">Uncharacterized protein</fullName>
    </submittedName>
</protein>
<evidence type="ECO:0000256" key="12">
    <source>
        <dbReference type="ARBA" id="ARBA00022989"/>
    </source>
</evidence>
<evidence type="ECO:0000256" key="2">
    <source>
        <dbReference type="ARBA" id="ARBA00022527"/>
    </source>
</evidence>
<dbReference type="PROSITE" id="PS50011">
    <property type="entry name" value="PROTEIN_KINASE_DOM"/>
    <property type="match status" value="1"/>
</dbReference>
<keyword evidence="11 18" id="KW-0067">ATP-binding</keyword>
<dbReference type="GO" id="GO:0030247">
    <property type="term" value="F:polysaccharide binding"/>
    <property type="evidence" value="ECO:0007669"/>
    <property type="project" value="InterPro"/>
</dbReference>
<dbReference type="GO" id="GO:0005524">
    <property type="term" value="F:ATP binding"/>
    <property type="evidence" value="ECO:0007669"/>
    <property type="project" value="UniProtKB-UniRule"/>
</dbReference>
<keyword evidence="10" id="KW-0418">Kinase</keyword>
<evidence type="ECO:0000256" key="6">
    <source>
        <dbReference type="ARBA" id="ARBA00022692"/>
    </source>
</evidence>
<dbReference type="InterPro" id="IPR045274">
    <property type="entry name" value="WAK-like"/>
</dbReference>
<evidence type="ECO:0000313" key="23">
    <source>
        <dbReference type="EMBL" id="KAK9096273.1"/>
    </source>
</evidence>
<dbReference type="PANTHER" id="PTHR27005">
    <property type="entry name" value="WALL-ASSOCIATED RECEPTOR KINASE-LIKE 21"/>
    <property type="match status" value="1"/>
</dbReference>
<evidence type="ECO:0000256" key="13">
    <source>
        <dbReference type="ARBA" id="ARBA00023136"/>
    </source>
</evidence>
<dbReference type="PROSITE" id="PS00108">
    <property type="entry name" value="PROTEIN_KINASE_ST"/>
    <property type="match status" value="1"/>
</dbReference>
<dbReference type="InterPro" id="IPR001245">
    <property type="entry name" value="Ser-Thr/Tyr_kinase_cat_dom"/>
</dbReference>
<dbReference type="SUPFAM" id="SSF57196">
    <property type="entry name" value="EGF/Laminin"/>
    <property type="match status" value="1"/>
</dbReference>
<evidence type="ECO:0000256" key="19">
    <source>
        <dbReference type="SAM" id="Phobius"/>
    </source>
</evidence>
<dbReference type="InterPro" id="IPR000152">
    <property type="entry name" value="EGF-type_Asp/Asn_hydroxyl_site"/>
</dbReference>
<evidence type="ECO:0000256" key="14">
    <source>
        <dbReference type="ARBA" id="ARBA00023157"/>
    </source>
</evidence>
<dbReference type="FunFam" id="3.30.200.20:FF:000043">
    <property type="entry name" value="Wall-associated receptor kinase 2"/>
    <property type="match status" value="1"/>
</dbReference>
<dbReference type="InterPro" id="IPR000742">
    <property type="entry name" value="EGF"/>
</dbReference>
<dbReference type="Pfam" id="PF13947">
    <property type="entry name" value="GUB_WAK_bind"/>
    <property type="match status" value="1"/>
</dbReference>
<dbReference type="PROSITE" id="PS50026">
    <property type="entry name" value="EGF_3"/>
    <property type="match status" value="1"/>
</dbReference>
<accession>A0AAP0ETB0</accession>
<evidence type="ECO:0000259" key="22">
    <source>
        <dbReference type="PROSITE" id="PS50026"/>
    </source>
</evidence>
<dbReference type="SMART" id="SM00220">
    <property type="entry name" value="S_TKc"/>
    <property type="match status" value="1"/>
</dbReference>
<dbReference type="InterPro" id="IPR001881">
    <property type="entry name" value="EGF-like_Ca-bd_dom"/>
</dbReference>
<dbReference type="GO" id="GO:0004674">
    <property type="term" value="F:protein serine/threonine kinase activity"/>
    <property type="evidence" value="ECO:0007669"/>
    <property type="project" value="UniProtKB-KW"/>
</dbReference>
<keyword evidence="14" id="KW-1015">Disulfide bond</keyword>
<dbReference type="InterPro" id="IPR000719">
    <property type="entry name" value="Prot_kinase_dom"/>
</dbReference>
<dbReference type="GO" id="GO:0005886">
    <property type="term" value="C:plasma membrane"/>
    <property type="evidence" value="ECO:0007669"/>
    <property type="project" value="TreeGrafter"/>
</dbReference>
<evidence type="ECO:0000256" key="11">
    <source>
        <dbReference type="ARBA" id="ARBA00022840"/>
    </source>
</evidence>
<keyword evidence="8" id="KW-0677">Repeat</keyword>